<dbReference type="EMBL" id="BPLQ01009358">
    <property type="protein sequence ID" value="GIY43462.1"/>
    <property type="molecule type" value="Genomic_DNA"/>
</dbReference>
<reference evidence="2 3" key="1">
    <citation type="submission" date="2021-06" db="EMBL/GenBank/DDBJ databases">
        <title>Caerostris darwini draft genome.</title>
        <authorList>
            <person name="Kono N."/>
            <person name="Arakawa K."/>
        </authorList>
    </citation>
    <scope>NUCLEOTIDE SEQUENCE [LARGE SCALE GENOMIC DNA]</scope>
</reference>
<protein>
    <submittedName>
        <fullName evidence="2">Uncharacterized protein</fullName>
    </submittedName>
</protein>
<organism evidence="2 3">
    <name type="scientific">Caerostris darwini</name>
    <dbReference type="NCBI Taxonomy" id="1538125"/>
    <lineage>
        <taxon>Eukaryota</taxon>
        <taxon>Metazoa</taxon>
        <taxon>Ecdysozoa</taxon>
        <taxon>Arthropoda</taxon>
        <taxon>Chelicerata</taxon>
        <taxon>Arachnida</taxon>
        <taxon>Araneae</taxon>
        <taxon>Araneomorphae</taxon>
        <taxon>Entelegynae</taxon>
        <taxon>Araneoidea</taxon>
        <taxon>Araneidae</taxon>
        <taxon>Caerostris</taxon>
    </lineage>
</organism>
<feature type="compositionally biased region" description="Basic and acidic residues" evidence="1">
    <location>
        <begin position="25"/>
        <end position="38"/>
    </location>
</feature>
<sequence length="82" mass="9619">MSFHSPTTEHNSHHTIASTPMNHSDILKMNRVKPRDRISPRGREFNATFLWKLWFGKRMDDYNFSKSVGSLMVVNKDIENRA</sequence>
<name>A0AAV4TDK3_9ARAC</name>
<keyword evidence="3" id="KW-1185">Reference proteome</keyword>
<dbReference type="Proteomes" id="UP001054837">
    <property type="component" value="Unassembled WGS sequence"/>
</dbReference>
<feature type="compositionally biased region" description="Polar residues" evidence="1">
    <location>
        <begin position="1"/>
        <end position="22"/>
    </location>
</feature>
<feature type="region of interest" description="Disordered" evidence="1">
    <location>
        <begin position="1"/>
        <end position="38"/>
    </location>
</feature>
<comment type="caution">
    <text evidence="2">The sequence shown here is derived from an EMBL/GenBank/DDBJ whole genome shotgun (WGS) entry which is preliminary data.</text>
</comment>
<evidence type="ECO:0000256" key="1">
    <source>
        <dbReference type="SAM" id="MobiDB-lite"/>
    </source>
</evidence>
<evidence type="ECO:0000313" key="3">
    <source>
        <dbReference type="Proteomes" id="UP001054837"/>
    </source>
</evidence>
<proteinExistence type="predicted"/>
<dbReference type="AlphaFoldDB" id="A0AAV4TDK3"/>
<gene>
    <name evidence="2" type="ORF">CDAR_390801</name>
</gene>
<evidence type="ECO:0000313" key="2">
    <source>
        <dbReference type="EMBL" id="GIY43462.1"/>
    </source>
</evidence>
<accession>A0AAV4TDK3</accession>